<organism evidence="9">
    <name type="scientific">hydrothermal vent metagenome</name>
    <dbReference type="NCBI Taxonomy" id="652676"/>
    <lineage>
        <taxon>unclassified sequences</taxon>
        <taxon>metagenomes</taxon>
        <taxon>ecological metagenomes</taxon>
    </lineage>
</organism>
<dbReference type="InterPro" id="IPR009010">
    <property type="entry name" value="Asp_de-COase-like_dom_sf"/>
</dbReference>
<accession>A0A160VDH4</accession>
<evidence type="ECO:0000256" key="4">
    <source>
        <dbReference type="ARBA" id="ARBA00022813"/>
    </source>
</evidence>
<dbReference type="SUPFAM" id="SSF50692">
    <property type="entry name" value="ADC-like"/>
    <property type="match status" value="1"/>
</dbReference>
<evidence type="ECO:0000256" key="3">
    <source>
        <dbReference type="ARBA" id="ARBA00022793"/>
    </source>
</evidence>
<name>A0A160VDH4_9ZZZZ</name>
<dbReference type="GO" id="GO:0015940">
    <property type="term" value="P:pantothenate biosynthetic process"/>
    <property type="evidence" value="ECO:0007669"/>
    <property type="project" value="UniProtKB-KW"/>
</dbReference>
<evidence type="ECO:0000256" key="2">
    <source>
        <dbReference type="ARBA" id="ARBA00022655"/>
    </source>
</evidence>
<dbReference type="GO" id="GO:0004068">
    <property type="term" value="F:aspartate 1-decarboxylase activity"/>
    <property type="evidence" value="ECO:0007669"/>
    <property type="project" value="UniProtKB-EC"/>
</dbReference>
<keyword evidence="4" id="KW-0068">Autocatalytic cleavage</keyword>
<dbReference type="CDD" id="cd06919">
    <property type="entry name" value="Asp_decarbox"/>
    <property type="match status" value="1"/>
</dbReference>
<keyword evidence="1" id="KW-0963">Cytoplasm</keyword>
<dbReference type="HAMAP" id="MF_00446">
    <property type="entry name" value="PanD"/>
    <property type="match status" value="1"/>
</dbReference>
<evidence type="ECO:0000313" key="9">
    <source>
        <dbReference type="EMBL" id="CUV02760.1"/>
    </source>
</evidence>
<keyword evidence="7" id="KW-0704">Schiff base</keyword>
<dbReference type="NCBIfam" id="TIGR00223">
    <property type="entry name" value="panD"/>
    <property type="match status" value="1"/>
</dbReference>
<evidence type="ECO:0000256" key="8">
    <source>
        <dbReference type="ARBA" id="ARBA00023317"/>
    </source>
</evidence>
<evidence type="ECO:0000256" key="5">
    <source>
        <dbReference type="ARBA" id="ARBA00023145"/>
    </source>
</evidence>
<evidence type="ECO:0000256" key="7">
    <source>
        <dbReference type="ARBA" id="ARBA00023270"/>
    </source>
</evidence>
<dbReference type="PANTHER" id="PTHR21012">
    <property type="entry name" value="ASPARTATE 1-DECARBOXYLASE"/>
    <property type="match status" value="1"/>
</dbReference>
<dbReference type="InterPro" id="IPR003190">
    <property type="entry name" value="Asp_decarbox"/>
</dbReference>
<keyword evidence="2" id="KW-0566">Pantothenate biosynthesis</keyword>
<dbReference type="PANTHER" id="PTHR21012:SF0">
    <property type="entry name" value="ASPARTATE 1-DECARBOXYLASE"/>
    <property type="match status" value="1"/>
</dbReference>
<dbReference type="PIRSF" id="PIRSF006246">
    <property type="entry name" value="Asp_decarbox"/>
    <property type="match status" value="1"/>
</dbReference>
<dbReference type="GO" id="GO:0005829">
    <property type="term" value="C:cytosol"/>
    <property type="evidence" value="ECO:0007669"/>
    <property type="project" value="TreeGrafter"/>
</dbReference>
<evidence type="ECO:0000256" key="1">
    <source>
        <dbReference type="ARBA" id="ARBA00022490"/>
    </source>
</evidence>
<dbReference type="AlphaFoldDB" id="A0A160VDH4"/>
<dbReference type="EC" id="4.1.1.11" evidence="9"/>
<sequence>MRTLLKSKIHRAFVTDANPDYVGSILIDEELMERTDIWNFEKVLICDVSNGNRFDTYAIPGERGSGVVAVQGAAARLVETGDCLIIMAFDLTDKPVEPKMILVDDKNNFVEYLEGAKHVEQVH</sequence>
<proteinExistence type="inferred from homology"/>
<keyword evidence="5" id="KW-0865">Zymogen</keyword>
<dbReference type="EMBL" id="FAXA01000305">
    <property type="protein sequence ID" value="CUV02760.1"/>
    <property type="molecule type" value="Genomic_DNA"/>
</dbReference>
<keyword evidence="8" id="KW-0670">Pyruvate</keyword>
<evidence type="ECO:0000256" key="6">
    <source>
        <dbReference type="ARBA" id="ARBA00023239"/>
    </source>
</evidence>
<dbReference type="GO" id="GO:0006523">
    <property type="term" value="P:alanine biosynthetic process"/>
    <property type="evidence" value="ECO:0007669"/>
    <property type="project" value="InterPro"/>
</dbReference>
<dbReference type="Pfam" id="PF02261">
    <property type="entry name" value="Asp_decarbox"/>
    <property type="match status" value="1"/>
</dbReference>
<gene>
    <name evidence="9" type="ORF">MGWOODY_Clf190</name>
</gene>
<reference evidence="9" key="1">
    <citation type="submission" date="2015-10" db="EMBL/GenBank/DDBJ databases">
        <authorList>
            <person name="Gilbert D.G."/>
        </authorList>
    </citation>
    <scope>NUCLEOTIDE SEQUENCE</scope>
</reference>
<dbReference type="Gene3D" id="2.40.40.20">
    <property type="match status" value="1"/>
</dbReference>
<keyword evidence="6 9" id="KW-0456">Lyase</keyword>
<protein>
    <submittedName>
        <fullName evidence="9">Aspartate 1-decarboxylase</fullName>
        <ecNumber evidence="9">4.1.1.11</ecNumber>
    </submittedName>
</protein>
<keyword evidence="3" id="KW-0210">Decarboxylase</keyword>